<reference evidence="2 3" key="1">
    <citation type="journal article" date="2013" name="Int. J. Syst. Evol. Microbiol.">
        <title>Marinoscillum luteum sp. nov., isolated from marine sediment.</title>
        <authorList>
            <person name="Cha I.T."/>
            <person name="Park S.J."/>
            <person name="Kim S.J."/>
            <person name="Kim J.G."/>
            <person name="Jung M.Y."/>
            <person name="Shin K.S."/>
            <person name="Kwon K.K."/>
            <person name="Yang S.H."/>
            <person name="Seo Y.S."/>
            <person name="Rhee S.K."/>
        </authorList>
    </citation>
    <scope>NUCLEOTIDE SEQUENCE [LARGE SCALE GENOMIC DNA]</scope>
    <source>
        <strain evidence="2 3">KCTC 23939</strain>
    </source>
</reference>
<proteinExistence type="predicted"/>
<dbReference type="SUPFAM" id="SSF55797">
    <property type="entry name" value="PR-1-like"/>
    <property type="match status" value="1"/>
</dbReference>
<accession>A0ABW7NCN6</accession>
<dbReference type="Gene3D" id="3.40.33.10">
    <property type="entry name" value="CAP"/>
    <property type="match status" value="1"/>
</dbReference>
<dbReference type="PANTHER" id="PTHR31157:SF1">
    <property type="entry name" value="SCP DOMAIN-CONTAINING PROTEIN"/>
    <property type="match status" value="1"/>
</dbReference>
<dbReference type="InterPro" id="IPR035940">
    <property type="entry name" value="CAP_sf"/>
</dbReference>
<dbReference type="RefSeq" id="WP_159582699.1">
    <property type="nucleotide sequence ID" value="NZ_JBIPKE010000019.1"/>
</dbReference>
<feature type="domain" description="SCP" evidence="1">
    <location>
        <begin position="43"/>
        <end position="151"/>
    </location>
</feature>
<sequence length="156" mass="16938">MKRSANLILLIITVLLSGSSCRDKSEDPKPSHEELQAAILIGINHHRVSLGLTALKENDILDRIATEHSANMADGDIPLSHEGFVQRFEQASKETGASAIGENVGSNYANAAELVKAWLASDENRENIESDYTHVGIGIADDADGNRFFTQLLARI</sequence>
<evidence type="ECO:0000313" key="2">
    <source>
        <dbReference type="EMBL" id="MFH6985257.1"/>
    </source>
</evidence>
<dbReference type="InterPro" id="IPR014044">
    <property type="entry name" value="CAP_dom"/>
</dbReference>
<protein>
    <submittedName>
        <fullName evidence="2">CAP domain-containing protein</fullName>
    </submittedName>
</protein>
<dbReference type="PANTHER" id="PTHR31157">
    <property type="entry name" value="SCP DOMAIN-CONTAINING PROTEIN"/>
    <property type="match status" value="1"/>
</dbReference>
<evidence type="ECO:0000259" key="1">
    <source>
        <dbReference type="Pfam" id="PF00188"/>
    </source>
</evidence>
<dbReference type="CDD" id="cd05379">
    <property type="entry name" value="CAP_bacterial"/>
    <property type="match status" value="1"/>
</dbReference>
<evidence type="ECO:0000313" key="3">
    <source>
        <dbReference type="Proteomes" id="UP001610063"/>
    </source>
</evidence>
<gene>
    <name evidence="2" type="ORF">ACHKAR_17525</name>
</gene>
<dbReference type="EMBL" id="JBIPKE010000019">
    <property type="protein sequence ID" value="MFH6985257.1"/>
    <property type="molecule type" value="Genomic_DNA"/>
</dbReference>
<comment type="caution">
    <text evidence="2">The sequence shown here is derived from an EMBL/GenBank/DDBJ whole genome shotgun (WGS) entry which is preliminary data.</text>
</comment>
<dbReference type="PROSITE" id="PS51257">
    <property type="entry name" value="PROKAR_LIPOPROTEIN"/>
    <property type="match status" value="1"/>
</dbReference>
<dbReference type="Pfam" id="PF00188">
    <property type="entry name" value="CAP"/>
    <property type="match status" value="1"/>
</dbReference>
<dbReference type="Proteomes" id="UP001610063">
    <property type="component" value="Unassembled WGS sequence"/>
</dbReference>
<keyword evidence="3" id="KW-1185">Reference proteome</keyword>
<name>A0ABW7NCN6_9BACT</name>
<organism evidence="2 3">
    <name type="scientific">Marinoscillum luteum</name>
    <dbReference type="NCBI Taxonomy" id="861051"/>
    <lineage>
        <taxon>Bacteria</taxon>
        <taxon>Pseudomonadati</taxon>
        <taxon>Bacteroidota</taxon>
        <taxon>Cytophagia</taxon>
        <taxon>Cytophagales</taxon>
        <taxon>Reichenbachiellaceae</taxon>
        <taxon>Marinoscillum</taxon>
    </lineage>
</organism>